<keyword evidence="3" id="KW-1185">Reference proteome</keyword>
<protein>
    <submittedName>
        <fullName evidence="2">Uncharacterized protein</fullName>
    </submittedName>
</protein>
<dbReference type="EMBL" id="JBHFFA010000008">
    <property type="protein sequence ID" value="KAL2608356.1"/>
    <property type="molecule type" value="Genomic_DNA"/>
</dbReference>
<accession>A0ABD1XK79</accession>
<dbReference type="Proteomes" id="UP001605036">
    <property type="component" value="Unassembled WGS sequence"/>
</dbReference>
<organism evidence="2 3">
    <name type="scientific">Riccia fluitans</name>
    <dbReference type="NCBI Taxonomy" id="41844"/>
    <lineage>
        <taxon>Eukaryota</taxon>
        <taxon>Viridiplantae</taxon>
        <taxon>Streptophyta</taxon>
        <taxon>Embryophyta</taxon>
        <taxon>Marchantiophyta</taxon>
        <taxon>Marchantiopsida</taxon>
        <taxon>Marchantiidae</taxon>
        <taxon>Marchantiales</taxon>
        <taxon>Ricciaceae</taxon>
        <taxon>Riccia</taxon>
    </lineage>
</organism>
<sequence>MESSVPIERDDDDNGREAVVSNSQNADAGRELIFFKLRKNWTNAEVTLPSKLEGVPIADGIIFLPFATSAINDGHVGEENAGVLITSILESAYNLKVERDLPGFCSNDPSLV</sequence>
<proteinExistence type="predicted"/>
<dbReference type="AlphaFoldDB" id="A0ABD1XK79"/>
<evidence type="ECO:0000256" key="1">
    <source>
        <dbReference type="SAM" id="MobiDB-lite"/>
    </source>
</evidence>
<comment type="caution">
    <text evidence="2">The sequence shown here is derived from an EMBL/GenBank/DDBJ whole genome shotgun (WGS) entry which is preliminary data.</text>
</comment>
<evidence type="ECO:0000313" key="3">
    <source>
        <dbReference type="Proteomes" id="UP001605036"/>
    </source>
</evidence>
<name>A0ABD1XK79_9MARC</name>
<reference evidence="2 3" key="1">
    <citation type="submission" date="2024-09" db="EMBL/GenBank/DDBJ databases">
        <title>Chromosome-scale assembly of Riccia fluitans.</title>
        <authorList>
            <person name="Paukszto L."/>
            <person name="Sawicki J."/>
            <person name="Karawczyk K."/>
            <person name="Piernik-Szablinska J."/>
            <person name="Szczecinska M."/>
            <person name="Mazdziarz M."/>
        </authorList>
    </citation>
    <scope>NUCLEOTIDE SEQUENCE [LARGE SCALE GENOMIC DNA]</scope>
    <source>
        <strain evidence="2">Rf_01</strain>
        <tissue evidence="2">Aerial parts of the thallus</tissue>
    </source>
</reference>
<evidence type="ECO:0000313" key="2">
    <source>
        <dbReference type="EMBL" id="KAL2608356.1"/>
    </source>
</evidence>
<feature type="region of interest" description="Disordered" evidence="1">
    <location>
        <begin position="1"/>
        <end position="23"/>
    </location>
</feature>
<gene>
    <name evidence="2" type="ORF">R1flu_026929</name>
</gene>